<organism evidence="1 2">
    <name type="scientific">Acidicapsa dinghuensis</name>
    <dbReference type="NCBI Taxonomy" id="2218256"/>
    <lineage>
        <taxon>Bacteria</taxon>
        <taxon>Pseudomonadati</taxon>
        <taxon>Acidobacteriota</taxon>
        <taxon>Terriglobia</taxon>
        <taxon>Terriglobales</taxon>
        <taxon>Acidobacteriaceae</taxon>
        <taxon>Acidicapsa</taxon>
    </lineage>
</organism>
<protein>
    <recommendedName>
        <fullName evidence="3">DUF2384 domain-containing protein</fullName>
    </recommendedName>
</protein>
<evidence type="ECO:0000313" key="2">
    <source>
        <dbReference type="Proteomes" id="UP001596091"/>
    </source>
</evidence>
<proteinExistence type="predicted"/>
<name>A0ABW1EFX2_9BACT</name>
<accession>A0ABW1EFX2</accession>
<dbReference type="Proteomes" id="UP001596091">
    <property type="component" value="Unassembled WGS sequence"/>
</dbReference>
<comment type="caution">
    <text evidence="1">The sequence shown here is derived from an EMBL/GenBank/DDBJ whole genome shotgun (WGS) entry which is preliminary data.</text>
</comment>
<gene>
    <name evidence="1" type="ORF">ACFPT7_07675</name>
</gene>
<keyword evidence="2" id="KW-1185">Reference proteome</keyword>
<dbReference type="EMBL" id="JBHSPH010000002">
    <property type="protein sequence ID" value="MFC5862167.1"/>
    <property type="molecule type" value="Genomic_DNA"/>
</dbReference>
<evidence type="ECO:0008006" key="3">
    <source>
        <dbReference type="Google" id="ProtNLM"/>
    </source>
</evidence>
<dbReference type="RefSeq" id="WP_263338422.1">
    <property type="nucleotide sequence ID" value="NZ_JAGSYH010000004.1"/>
</dbReference>
<evidence type="ECO:0000313" key="1">
    <source>
        <dbReference type="EMBL" id="MFC5862167.1"/>
    </source>
</evidence>
<reference evidence="2" key="1">
    <citation type="journal article" date="2019" name="Int. J. Syst. Evol. Microbiol.">
        <title>The Global Catalogue of Microorganisms (GCM) 10K type strain sequencing project: providing services to taxonomists for standard genome sequencing and annotation.</title>
        <authorList>
            <consortium name="The Broad Institute Genomics Platform"/>
            <consortium name="The Broad Institute Genome Sequencing Center for Infectious Disease"/>
            <person name="Wu L."/>
            <person name="Ma J."/>
        </authorList>
    </citation>
    <scope>NUCLEOTIDE SEQUENCE [LARGE SCALE GENOMIC DNA]</scope>
    <source>
        <strain evidence="2">JCM 4087</strain>
    </source>
</reference>
<sequence length="322" mass="36055">MLNSTAFGSATVLEPEGIQTLDVGSAMKQVVAPLLKNRASSGSAYGVLVYGQPLAEPQQNVLVAVQTFLRAYRVAWKALEQIPDFIGRANGVNFELFEAKRFEHVRFFFGRATEKDLKERVQAFPGVYIMTAHLGPTLLKSLNLPQLPPRFRDLPLVMLVENATEPAASVSVSAPARIEELVTPQEEKVENAIARDTLEWRQEFMRNYPSWTSAEVATQSTSTARNRAAIASRWQRENRIFGLRYQAQQYFPQFQFQDGMPVPIVGEVIKTFPEHATGWELAFFFTTPNANIGGRKPLELIKTNPDRVLSLAQAFAHPADVF</sequence>